<feature type="chain" id="PRO_5046156349" evidence="1">
    <location>
        <begin position="25"/>
        <end position="223"/>
    </location>
</feature>
<dbReference type="RefSeq" id="WP_305963342.1">
    <property type="nucleotide sequence ID" value="NZ_JAVAMQ010000008.1"/>
</dbReference>
<protein>
    <submittedName>
        <fullName evidence="3">Arylesterase</fullName>
    </submittedName>
</protein>
<dbReference type="InterPro" id="IPR008265">
    <property type="entry name" value="Lipase_GDSL_AS"/>
</dbReference>
<keyword evidence="4" id="KW-1185">Reference proteome</keyword>
<dbReference type="Gene3D" id="3.40.50.1110">
    <property type="entry name" value="SGNH hydrolase"/>
    <property type="match status" value="1"/>
</dbReference>
<dbReference type="Proteomes" id="UP001224997">
    <property type="component" value="Unassembled WGS sequence"/>
</dbReference>
<dbReference type="InterPro" id="IPR013830">
    <property type="entry name" value="SGNH_hydro"/>
</dbReference>
<organism evidence="3 4">
    <name type="scientific">Paracoccus spongiarum</name>
    <dbReference type="NCBI Taxonomy" id="3064387"/>
    <lineage>
        <taxon>Bacteria</taxon>
        <taxon>Pseudomonadati</taxon>
        <taxon>Pseudomonadota</taxon>
        <taxon>Alphaproteobacteria</taxon>
        <taxon>Rhodobacterales</taxon>
        <taxon>Paracoccaceae</taxon>
        <taxon>Paracoccus</taxon>
    </lineage>
</organism>
<dbReference type="InterPro" id="IPR036514">
    <property type="entry name" value="SGNH_hydro_sf"/>
</dbReference>
<dbReference type="PROSITE" id="PS51318">
    <property type="entry name" value="TAT"/>
    <property type="match status" value="1"/>
</dbReference>
<dbReference type="PANTHER" id="PTHR30383">
    <property type="entry name" value="THIOESTERASE 1/PROTEASE 1/LYSOPHOSPHOLIPASE L1"/>
    <property type="match status" value="1"/>
</dbReference>
<dbReference type="InterPro" id="IPR006311">
    <property type="entry name" value="TAT_signal"/>
</dbReference>
<gene>
    <name evidence="3" type="ORF">Q5Y72_10360</name>
</gene>
<feature type="signal peptide" evidence="1">
    <location>
        <begin position="1"/>
        <end position="24"/>
    </location>
</feature>
<keyword evidence="1" id="KW-0732">Signal</keyword>
<reference evidence="3 4" key="1">
    <citation type="submission" date="2023-08" db="EMBL/GenBank/DDBJ databases">
        <authorList>
            <person name="Park J.-S."/>
        </authorList>
    </citation>
    <scope>NUCLEOTIDE SEQUENCE [LARGE SCALE GENOMIC DNA]</scope>
    <source>
        <strain evidence="3 4">2205BS29-5</strain>
    </source>
</reference>
<dbReference type="PANTHER" id="PTHR30383:SF24">
    <property type="entry name" value="THIOESTERASE 1_PROTEASE 1_LYSOPHOSPHOLIPASE L1"/>
    <property type="match status" value="1"/>
</dbReference>
<evidence type="ECO:0000313" key="3">
    <source>
        <dbReference type="EMBL" id="MDP5307493.1"/>
    </source>
</evidence>
<name>A0ABT9JCF2_9RHOB</name>
<proteinExistence type="predicted"/>
<comment type="caution">
    <text evidence="3">The sequence shown here is derived from an EMBL/GenBank/DDBJ whole genome shotgun (WGS) entry which is preliminary data.</text>
</comment>
<dbReference type="EMBL" id="JAVAMQ010000008">
    <property type="protein sequence ID" value="MDP5307493.1"/>
    <property type="molecule type" value="Genomic_DNA"/>
</dbReference>
<dbReference type="SUPFAM" id="SSF52266">
    <property type="entry name" value="SGNH hydrolase"/>
    <property type="match status" value="1"/>
</dbReference>
<dbReference type="PROSITE" id="PS01098">
    <property type="entry name" value="LIPASE_GDSL_SER"/>
    <property type="match status" value="1"/>
</dbReference>
<evidence type="ECO:0000259" key="2">
    <source>
        <dbReference type="Pfam" id="PF13472"/>
    </source>
</evidence>
<dbReference type="Pfam" id="PF13472">
    <property type="entry name" value="Lipase_GDSL_2"/>
    <property type="match status" value="1"/>
</dbReference>
<evidence type="ECO:0000313" key="4">
    <source>
        <dbReference type="Proteomes" id="UP001224997"/>
    </source>
</evidence>
<feature type="domain" description="SGNH hydrolase-type esterase" evidence="2">
    <location>
        <begin position="34"/>
        <end position="196"/>
    </location>
</feature>
<dbReference type="CDD" id="cd01822">
    <property type="entry name" value="Lysophospholipase_L1_like"/>
    <property type="match status" value="1"/>
</dbReference>
<dbReference type="InterPro" id="IPR051532">
    <property type="entry name" value="Ester_Hydrolysis_Enzymes"/>
</dbReference>
<accession>A0ABT9JCF2</accession>
<sequence>MRIARRDVLMLGAMAALAPCGAGAALPAPPRLLAFGDSLTAGYGLAPDEGLVPVLSGWLAARGHPVRLLNAGLSGDSTYGGRVRIGWSLLRRPDAAIVALGGNDMLMGLAPEQAEANLDAILARATAGGRPVLLVGVRAPDPARQPGWAAIWPRLAERHGTLLWPDLFAPLAALAPDRLAQALQPDGVHPTASGVRIIVEGLGPLVLRLLDRLDRDQDTGGAG</sequence>
<evidence type="ECO:0000256" key="1">
    <source>
        <dbReference type="SAM" id="SignalP"/>
    </source>
</evidence>